<evidence type="ECO:0008006" key="3">
    <source>
        <dbReference type="Google" id="ProtNLM"/>
    </source>
</evidence>
<protein>
    <recommendedName>
        <fullName evidence="3">DUF924 domain-containing protein</fullName>
    </recommendedName>
</protein>
<reference evidence="1" key="1">
    <citation type="submission" date="2022-07" db="EMBL/GenBank/DDBJ databases">
        <title>Phylogenomic reconstructions and comparative analyses of Kickxellomycotina fungi.</title>
        <authorList>
            <person name="Reynolds N.K."/>
            <person name="Stajich J.E."/>
            <person name="Barry K."/>
            <person name="Grigoriev I.V."/>
            <person name="Crous P."/>
            <person name="Smith M.E."/>
        </authorList>
    </citation>
    <scope>NUCLEOTIDE SEQUENCE</scope>
    <source>
        <strain evidence="1">RSA 1196</strain>
    </source>
</reference>
<organism evidence="1 2">
    <name type="scientific">Dispira parvispora</name>
    <dbReference type="NCBI Taxonomy" id="1520584"/>
    <lineage>
        <taxon>Eukaryota</taxon>
        <taxon>Fungi</taxon>
        <taxon>Fungi incertae sedis</taxon>
        <taxon>Zoopagomycota</taxon>
        <taxon>Kickxellomycotina</taxon>
        <taxon>Dimargaritomycetes</taxon>
        <taxon>Dimargaritales</taxon>
        <taxon>Dimargaritaceae</taxon>
        <taxon>Dispira</taxon>
    </lineage>
</organism>
<dbReference type="AlphaFoldDB" id="A0A9W8AQ28"/>
<dbReference type="InterPro" id="IPR010323">
    <property type="entry name" value="DUF924"/>
</dbReference>
<proteinExistence type="predicted"/>
<comment type="caution">
    <text evidence="1">The sequence shown here is derived from an EMBL/GenBank/DDBJ whole genome shotgun (WGS) entry which is preliminary data.</text>
</comment>
<name>A0A9W8AQ28_9FUNG</name>
<keyword evidence="2" id="KW-1185">Reference proteome</keyword>
<evidence type="ECO:0000313" key="2">
    <source>
        <dbReference type="Proteomes" id="UP001150925"/>
    </source>
</evidence>
<evidence type="ECO:0000313" key="1">
    <source>
        <dbReference type="EMBL" id="KAJ1953708.1"/>
    </source>
</evidence>
<dbReference type="InterPro" id="IPR011990">
    <property type="entry name" value="TPR-like_helical_dom_sf"/>
</dbReference>
<dbReference type="Proteomes" id="UP001150925">
    <property type="component" value="Unassembled WGS sequence"/>
</dbReference>
<gene>
    <name evidence="1" type="ORF">IWQ62_005929</name>
</gene>
<dbReference type="EMBL" id="JANBPY010002787">
    <property type="protein sequence ID" value="KAJ1953708.1"/>
    <property type="molecule type" value="Genomic_DNA"/>
</dbReference>
<dbReference type="Pfam" id="PF06041">
    <property type="entry name" value="DUF924"/>
    <property type="match status" value="1"/>
</dbReference>
<accession>A0A9W8AQ28</accession>
<dbReference type="OrthoDB" id="414698at2759"/>
<sequence length="177" mass="20293">MNGTDCVCIRNHSKHFKADLDAVVEQNLYVDELKQTPRGTLSLIVLLDQFSRHIYRKNGKAFSGDSKAQALSQWSLEKKFDQELEPLERLFVYMPLVHSESLELHELSVTKFQELCDSCPKERETYGKGVESAVDHRTVISRFGRYPHRNAVLGRTNTAEEEKYLAEGGSFPWEQTA</sequence>
<dbReference type="SUPFAM" id="SSF48452">
    <property type="entry name" value="TPR-like"/>
    <property type="match status" value="1"/>
</dbReference>
<dbReference type="Gene3D" id="1.25.40.10">
    <property type="entry name" value="Tetratricopeptide repeat domain"/>
    <property type="match status" value="1"/>
</dbReference>
<dbReference type="Gene3D" id="1.20.58.320">
    <property type="entry name" value="TPR-like"/>
    <property type="match status" value="1"/>
</dbReference>